<dbReference type="SUPFAM" id="SSF54991">
    <property type="entry name" value="Anticodon-binding domain of PheRS"/>
    <property type="match status" value="1"/>
</dbReference>
<feature type="domain" description="FDX-ACB" evidence="12">
    <location>
        <begin position="257"/>
        <end position="354"/>
    </location>
</feature>
<dbReference type="EMBL" id="WDAG01000013">
    <property type="protein sequence ID" value="KAB6658958.1"/>
    <property type="molecule type" value="Genomic_DNA"/>
</dbReference>
<dbReference type="GO" id="GO:0000049">
    <property type="term" value="F:tRNA binding"/>
    <property type="evidence" value="ECO:0007669"/>
    <property type="project" value="InterPro"/>
</dbReference>
<proteinExistence type="inferred from homology"/>
<dbReference type="PROSITE" id="PS51447">
    <property type="entry name" value="FDX_ACB"/>
    <property type="match status" value="1"/>
</dbReference>
<dbReference type="SMART" id="SM00896">
    <property type="entry name" value="FDX-ACB"/>
    <property type="match status" value="1"/>
</dbReference>
<dbReference type="GO" id="GO:0004826">
    <property type="term" value="F:phenylalanine-tRNA ligase activity"/>
    <property type="evidence" value="ECO:0007669"/>
    <property type="project" value="UniProtKB-EC"/>
</dbReference>
<dbReference type="Proteomes" id="UP000437380">
    <property type="component" value="Unassembled WGS sequence"/>
</dbReference>
<dbReference type="PROSITE" id="PS50862">
    <property type="entry name" value="AA_TRNA_LIGASE_II"/>
    <property type="match status" value="1"/>
</dbReference>
<evidence type="ECO:0000313" key="20">
    <source>
        <dbReference type="Proteomes" id="UP000470952"/>
    </source>
</evidence>
<dbReference type="Proteomes" id="UP000433382">
    <property type="component" value="Unassembled WGS sequence"/>
</dbReference>
<evidence type="ECO:0000256" key="9">
    <source>
        <dbReference type="ARBA" id="ARBA00031194"/>
    </source>
</evidence>
<dbReference type="InterPro" id="IPR036690">
    <property type="entry name" value="Fdx_antiC-bd_sf"/>
</dbReference>
<dbReference type="Proteomes" id="UP000470952">
    <property type="component" value="Unassembled WGS sequence"/>
</dbReference>
<dbReference type="InterPro" id="IPR045864">
    <property type="entry name" value="aa-tRNA-synth_II/BPL/LPL"/>
</dbReference>
<evidence type="ECO:0000313" key="17">
    <source>
        <dbReference type="Proteomes" id="UP000433382"/>
    </source>
</evidence>
<keyword evidence="3" id="KW-0436">Ligase</keyword>
<dbReference type="GO" id="GO:0005524">
    <property type="term" value="F:ATP binding"/>
    <property type="evidence" value="ECO:0007669"/>
    <property type="project" value="UniProtKB-KW"/>
</dbReference>
<evidence type="ECO:0000256" key="6">
    <source>
        <dbReference type="ARBA" id="ARBA00022917"/>
    </source>
</evidence>
<dbReference type="EMBL" id="WCZY01000013">
    <property type="protein sequence ID" value="KAB6693208.1"/>
    <property type="molecule type" value="Genomic_DNA"/>
</dbReference>
<dbReference type="Gene3D" id="3.30.930.10">
    <property type="entry name" value="Bira Bifunctional Protein, Domain 2"/>
    <property type="match status" value="2"/>
</dbReference>
<keyword evidence="7" id="KW-0809">Transit peptide</keyword>
<dbReference type="EC" id="6.1.1.20" evidence="2"/>
<dbReference type="Pfam" id="PF01409">
    <property type="entry name" value="tRNA-synt_2d"/>
    <property type="match status" value="1"/>
</dbReference>
<evidence type="ECO:0000256" key="2">
    <source>
        <dbReference type="ARBA" id="ARBA00012814"/>
    </source>
</evidence>
<reference evidence="17 18" key="1">
    <citation type="journal article" date="2019" name="Nat. Med.">
        <title>A library of human gut bacterial isolates paired with longitudinal multiomics data enables mechanistic microbiome research.</title>
        <authorList>
            <person name="Poyet M."/>
            <person name="Groussin M."/>
            <person name="Gibbons S.M."/>
            <person name="Avila-Pacheco J."/>
            <person name="Jiang X."/>
            <person name="Kearney S.M."/>
            <person name="Perrotta A.R."/>
            <person name="Berdy B."/>
            <person name="Zhao S."/>
            <person name="Lieberman T.D."/>
            <person name="Swanson P.K."/>
            <person name="Smith M."/>
            <person name="Roesemann S."/>
            <person name="Alexander J.E."/>
            <person name="Rich S.A."/>
            <person name="Livny J."/>
            <person name="Vlamakis H."/>
            <person name="Clish C."/>
            <person name="Bullock K."/>
            <person name="Deik A."/>
            <person name="Scott J."/>
            <person name="Pierce K.A."/>
            <person name="Xavier R.J."/>
            <person name="Alm E.J."/>
        </authorList>
    </citation>
    <scope>NUCLEOTIDE SEQUENCE [LARGE SCALE GENOMIC DNA]</scope>
    <source>
        <strain evidence="13 17">BIOML-A73</strain>
        <strain evidence="16 18">BIOML-A82</strain>
        <strain evidence="15 19">BIOML-A85</strain>
        <strain evidence="14 20">BIOML-A93</strain>
    </source>
</reference>
<evidence type="ECO:0000256" key="3">
    <source>
        <dbReference type="ARBA" id="ARBA00022598"/>
    </source>
</evidence>
<evidence type="ECO:0000256" key="10">
    <source>
        <dbReference type="ARBA" id="ARBA00049255"/>
    </source>
</evidence>
<evidence type="ECO:0000313" key="14">
    <source>
        <dbReference type="EMBL" id="KAB6658958.1"/>
    </source>
</evidence>
<dbReference type="EMBL" id="WCZV01000015">
    <property type="protein sequence ID" value="KAB6699222.1"/>
    <property type="molecule type" value="Genomic_DNA"/>
</dbReference>
<keyword evidence="6" id="KW-0648">Protein biosynthesis</keyword>
<feature type="domain" description="Aminoacyl-transfer RNA synthetases class-II family profile" evidence="11">
    <location>
        <begin position="113"/>
        <end position="260"/>
    </location>
</feature>
<dbReference type="Proteomes" id="UP000470777">
    <property type="component" value="Unassembled WGS sequence"/>
</dbReference>
<evidence type="ECO:0000313" key="15">
    <source>
        <dbReference type="EMBL" id="KAB6693208.1"/>
    </source>
</evidence>
<organism evidence="13 17">
    <name type="scientific">Phocaeicola vulgatus</name>
    <name type="common">Bacteroides vulgatus</name>
    <dbReference type="NCBI Taxonomy" id="821"/>
    <lineage>
        <taxon>Bacteria</taxon>
        <taxon>Pseudomonadati</taxon>
        <taxon>Bacteroidota</taxon>
        <taxon>Bacteroidia</taxon>
        <taxon>Bacteroidales</taxon>
        <taxon>Bacteroidaceae</taxon>
        <taxon>Phocaeicola</taxon>
    </lineage>
</organism>
<dbReference type="PANTHER" id="PTHR11538">
    <property type="entry name" value="PHENYLALANYL-TRNA SYNTHETASE"/>
    <property type="match status" value="1"/>
</dbReference>
<dbReference type="CDD" id="cd00496">
    <property type="entry name" value="PheRS_alpha_core"/>
    <property type="match status" value="1"/>
</dbReference>
<dbReference type="EMBL" id="WCZM01000068">
    <property type="protein sequence ID" value="KAB3561621.1"/>
    <property type="molecule type" value="Genomic_DNA"/>
</dbReference>
<evidence type="ECO:0000313" key="16">
    <source>
        <dbReference type="EMBL" id="KAB6699222.1"/>
    </source>
</evidence>
<dbReference type="Pfam" id="PF03147">
    <property type="entry name" value="FDX-ACB"/>
    <property type="match status" value="1"/>
</dbReference>
<evidence type="ECO:0000256" key="7">
    <source>
        <dbReference type="ARBA" id="ARBA00022946"/>
    </source>
</evidence>
<evidence type="ECO:0000256" key="1">
    <source>
        <dbReference type="ARBA" id="ARBA00008226"/>
    </source>
</evidence>
<evidence type="ECO:0000259" key="12">
    <source>
        <dbReference type="PROSITE" id="PS51447"/>
    </source>
</evidence>
<comment type="catalytic activity">
    <reaction evidence="10">
        <text>tRNA(Phe) + L-phenylalanine + ATP = L-phenylalanyl-tRNA(Phe) + AMP + diphosphate + H(+)</text>
        <dbReference type="Rhea" id="RHEA:19413"/>
        <dbReference type="Rhea" id="RHEA-COMP:9668"/>
        <dbReference type="Rhea" id="RHEA-COMP:9699"/>
        <dbReference type="ChEBI" id="CHEBI:15378"/>
        <dbReference type="ChEBI" id="CHEBI:30616"/>
        <dbReference type="ChEBI" id="CHEBI:33019"/>
        <dbReference type="ChEBI" id="CHEBI:58095"/>
        <dbReference type="ChEBI" id="CHEBI:78442"/>
        <dbReference type="ChEBI" id="CHEBI:78531"/>
        <dbReference type="ChEBI" id="CHEBI:456215"/>
        <dbReference type="EC" id="6.1.1.20"/>
    </reaction>
</comment>
<evidence type="ECO:0000256" key="4">
    <source>
        <dbReference type="ARBA" id="ARBA00022741"/>
    </source>
</evidence>
<dbReference type="InterPro" id="IPR002319">
    <property type="entry name" value="Phenylalanyl-tRNA_Synthase"/>
</dbReference>
<gene>
    <name evidence="13" type="ORF">GAY01_23265</name>
    <name evidence="16" type="ORF">GAY17_12340</name>
    <name evidence="14" type="ORF">GAZ76_12200</name>
    <name evidence="15" type="ORF">GAZ92_10800</name>
</gene>
<dbReference type="InterPro" id="IPR006195">
    <property type="entry name" value="aa-tRNA-synth_II"/>
</dbReference>
<evidence type="ECO:0000256" key="5">
    <source>
        <dbReference type="ARBA" id="ARBA00022840"/>
    </source>
</evidence>
<sequence length="354" mass="41439">MIIYSIWHMEKNNISRSIEEKRNRKLHNNPSHPICMFKKHVQAYFSGYEIFDDLDEVVTVKDNFDDLLLPPDHPGRSMNDTYYLDNTHVLRSHTSAHQNMLLKQGHTMFLATGDVYRKDTIDRTHYPVFHQMEGVKILPEGSDALTDLMNTLGGLIEYLYPGKKYRFEDDYFPFTNPSIQVEVESEDGWMEVLGGGVIQPKILENCGVKGIGWAFGLGIDRLLMSYCDIPDIRYIWTDDVRFLSQFQQGLTHFKVYSKYPPVQRDVSFWVNDFAENQEGLWVEHNNFCEIVRELGGDLIESVNVIDRFKKQDKVSLAYRIIYRSNDRTLLNEEINQIQYGIRNQISNRFNVTLR</sequence>
<dbReference type="FunFam" id="3.30.70.380:FF:000002">
    <property type="entry name" value="phenylalanine--tRNA ligase, mitochondrial"/>
    <property type="match status" value="1"/>
</dbReference>
<evidence type="ECO:0000313" key="13">
    <source>
        <dbReference type="EMBL" id="KAB3561621.1"/>
    </source>
</evidence>
<dbReference type="AlphaFoldDB" id="A0A6I0G5A5"/>
<name>A0A6I0G5A5_PHOVU</name>
<evidence type="ECO:0000313" key="19">
    <source>
        <dbReference type="Proteomes" id="UP000470777"/>
    </source>
</evidence>
<keyword evidence="5" id="KW-0067">ATP-binding</keyword>
<comment type="similarity">
    <text evidence="1">Belongs to the class-II aminoacyl-tRNA synthetase family.</text>
</comment>
<dbReference type="GO" id="GO:0005737">
    <property type="term" value="C:cytoplasm"/>
    <property type="evidence" value="ECO:0007669"/>
    <property type="project" value="TreeGrafter"/>
</dbReference>
<dbReference type="GO" id="GO:0006432">
    <property type="term" value="P:phenylalanyl-tRNA aminoacylation"/>
    <property type="evidence" value="ECO:0007669"/>
    <property type="project" value="TreeGrafter"/>
</dbReference>
<dbReference type="InterPro" id="IPR005121">
    <property type="entry name" value="Fdx_antiC-bd"/>
</dbReference>
<keyword evidence="4" id="KW-0547">Nucleotide-binding</keyword>
<dbReference type="Gene3D" id="3.30.70.380">
    <property type="entry name" value="Ferrodoxin-fold anticodon-binding domain"/>
    <property type="match status" value="1"/>
</dbReference>
<keyword evidence="8" id="KW-0030">Aminoacyl-tRNA synthetase</keyword>
<comment type="caution">
    <text evidence="13">The sequence shown here is derived from an EMBL/GenBank/DDBJ whole genome shotgun (WGS) entry which is preliminary data.</text>
</comment>
<dbReference type="PANTHER" id="PTHR11538:SF41">
    <property type="entry name" value="PHENYLALANINE--TRNA LIGASE, MITOCHONDRIAL"/>
    <property type="match status" value="1"/>
</dbReference>
<evidence type="ECO:0000256" key="8">
    <source>
        <dbReference type="ARBA" id="ARBA00023146"/>
    </source>
</evidence>
<accession>A0A6I0G5A5</accession>
<evidence type="ECO:0000259" key="11">
    <source>
        <dbReference type="PROSITE" id="PS50862"/>
    </source>
</evidence>
<evidence type="ECO:0000313" key="18">
    <source>
        <dbReference type="Proteomes" id="UP000437380"/>
    </source>
</evidence>
<protein>
    <recommendedName>
        <fullName evidence="2">phenylalanine--tRNA ligase</fullName>
        <ecNumber evidence="2">6.1.1.20</ecNumber>
    </recommendedName>
    <alternativeName>
        <fullName evidence="9">Phenylalanyl-tRNA synthetase</fullName>
    </alternativeName>
</protein>
<dbReference type="SUPFAM" id="SSF55681">
    <property type="entry name" value="Class II aaRS and biotin synthetases"/>
    <property type="match status" value="1"/>
</dbReference>